<dbReference type="PANTHER" id="PTHR46889:SF4">
    <property type="entry name" value="TRANSPOSASE INSO FOR INSERTION SEQUENCE ELEMENT IS911B-RELATED"/>
    <property type="match status" value="1"/>
</dbReference>
<dbReference type="SUPFAM" id="SSF53098">
    <property type="entry name" value="Ribonuclease H-like"/>
    <property type="match status" value="1"/>
</dbReference>
<evidence type="ECO:0000313" key="2">
    <source>
        <dbReference type="EMBL" id="MUG68536.1"/>
    </source>
</evidence>
<reference evidence="2 3" key="1">
    <citation type="submission" date="2019-11" db="EMBL/GenBank/DDBJ databases">
        <title>Draft genome sequences of five Paenibacillus species of dairy origin.</title>
        <authorList>
            <person name="Olajide A.M."/>
            <person name="Chen S."/>
            <person name="Lapointe G."/>
        </authorList>
    </citation>
    <scope>NUCLEOTIDE SEQUENCE [LARGE SCALE GENOMIC DNA]</scope>
    <source>
        <strain evidence="2 3">3CS1</strain>
    </source>
</reference>
<feature type="domain" description="Integrase catalytic" evidence="1">
    <location>
        <begin position="1"/>
        <end position="53"/>
    </location>
</feature>
<accession>A0ABW9TA89</accession>
<evidence type="ECO:0000259" key="1">
    <source>
        <dbReference type="Pfam" id="PF00665"/>
    </source>
</evidence>
<evidence type="ECO:0000313" key="3">
    <source>
        <dbReference type="Proteomes" id="UP000435177"/>
    </source>
</evidence>
<dbReference type="EMBL" id="WOAA01000028">
    <property type="protein sequence ID" value="MUG68536.1"/>
    <property type="molecule type" value="Genomic_DNA"/>
</dbReference>
<dbReference type="Gene3D" id="3.30.420.10">
    <property type="entry name" value="Ribonuclease H-like superfamily/Ribonuclease H"/>
    <property type="match status" value="1"/>
</dbReference>
<gene>
    <name evidence="2" type="ORF">GNP94_21420</name>
</gene>
<dbReference type="InterPro" id="IPR001584">
    <property type="entry name" value="Integrase_cat-core"/>
</dbReference>
<dbReference type="InterPro" id="IPR036397">
    <property type="entry name" value="RNaseH_sf"/>
</dbReference>
<dbReference type="InterPro" id="IPR050900">
    <property type="entry name" value="Transposase_IS3/IS150/IS904"/>
</dbReference>
<dbReference type="Pfam" id="PF00665">
    <property type="entry name" value="rve"/>
    <property type="match status" value="1"/>
</dbReference>
<dbReference type="Proteomes" id="UP000435177">
    <property type="component" value="Unassembled WGS sequence"/>
</dbReference>
<name>A0ABW9TA89_9BACL</name>
<dbReference type="InterPro" id="IPR012337">
    <property type="entry name" value="RNaseH-like_sf"/>
</dbReference>
<organism evidence="2 3">
    <name type="scientific">Paenibacillus campinasensis</name>
    <dbReference type="NCBI Taxonomy" id="66347"/>
    <lineage>
        <taxon>Bacteria</taxon>
        <taxon>Bacillati</taxon>
        <taxon>Bacillota</taxon>
        <taxon>Bacilli</taxon>
        <taxon>Bacillales</taxon>
        <taxon>Paenibacillaceae</taxon>
        <taxon>Paenibacillus</taxon>
    </lineage>
</organism>
<keyword evidence="3" id="KW-1185">Reference proteome</keyword>
<proteinExistence type="predicted"/>
<sequence length="55" mass="6415">MDLYSRKIVGFYMDERMTKDLILKALKGAYIRQGKRQGIIHQSDRGSQYAKSFTT</sequence>
<comment type="caution">
    <text evidence="2">The sequence shown here is derived from an EMBL/GenBank/DDBJ whole genome shotgun (WGS) entry which is preliminary data.</text>
</comment>
<protein>
    <submittedName>
        <fullName evidence="2">DDE-type integrase/transposase/recombinase</fullName>
    </submittedName>
</protein>
<dbReference type="PANTHER" id="PTHR46889">
    <property type="entry name" value="TRANSPOSASE INSF FOR INSERTION SEQUENCE IS3B-RELATED"/>
    <property type="match status" value="1"/>
</dbReference>